<keyword evidence="5" id="KW-1185">Reference proteome</keyword>
<sequence length="323" mass="36143">MTAAEIEALGGYYGATPRPDDFESFWQARMAEADAVPLHYTVTQAQEVPSWDSCEFLDLWFTGMEGARLYAKFLRPRRSEPMPLVLQFHGYPGASRSFAEQASFAGMGMALIAMDCPGQAGYSEDAGGFLGTTVSGHIIAGLDGPPERMYYVRLHQNIRILCRLVRELDGIDTSRVFVNGGSQGGGLGLACAALNPELIDRAAILYPFLSDFKLVWDLGADEIAYEGLRYYARWFDADEHQQDRWFRQLGYIDSKNFAPMIRCPVLFGTGLDDVICPPQTQCAVYNNLHCAKKRYLFPGYGHEEIPEFDDMLLDFFTSKEAVL</sequence>
<dbReference type="OrthoDB" id="9770528at2"/>
<dbReference type="InterPro" id="IPR029058">
    <property type="entry name" value="AB_hydrolase_fold"/>
</dbReference>
<dbReference type="AlphaFoldDB" id="A0A1T4WVS0"/>
<feature type="domain" description="Acetyl xylan esterase" evidence="3">
    <location>
        <begin position="6"/>
        <end position="315"/>
    </location>
</feature>
<dbReference type="GO" id="GO:0005976">
    <property type="term" value="P:polysaccharide metabolic process"/>
    <property type="evidence" value="ECO:0007669"/>
    <property type="project" value="TreeGrafter"/>
</dbReference>
<feature type="active site" description="Charge relay system" evidence="1">
    <location>
        <position position="273"/>
    </location>
</feature>
<feature type="binding site" evidence="2">
    <location>
        <position position="91"/>
    </location>
    <ligand>
        <name>substrate</name>
    </ligand>
</feature>
<reference evidence="4 5" key="1">
    <citation type="submission" date="2017-02" db="EMBL/GenBank/DDBJ databases">
        <authorList>
            <person name="Peterson S.W."/>
        </authorList>
    </citation>
    <scope>NUCLEOTIDE SEQUENCE [LARGE SCALE GENOMIC DNA]</scope>
    <source>
        <strain evidence="4 5">ATCC 27749</strain>
    </source>
</reference>
<feature type="active site" description="Nucleophile" evidence="1">
    <location>
        <position position="182"/>
    </location>
</feature>
<organism evidence="4 5">
    <name type="scientific">Gemmiger formicilis</name>
    <dbReference type="NCBI Taxonomy" id="745368"/>
    <lineage>
        <taxon>Bacteria</taxon>
        <taxon>Bacillati</taxon>
        <taxon>Bacillota</taxon>
        <taxon>Clostridia</taxon>
        <taxon>Eubacteriales</taxon>
        <taxon>Gemmiger</taxon>
    </lineage>
</organism>
<evidence type="ECO:0000256" key="2">
    <source>
        <dbReference type="PIRSR" id="PIRSR639069-2"/>
    </source>
</evidence>
<dbReference type="InterPro" id="IPR008391">
    <property type="entry name" value="AXE1_dom"/>
</dbReference>
<dbReference type="SUPFAM" id="SSF53474">
    <property type="entry name" value="alpha/beta-Hydrolases"/>
    <property type="match status" value="1"/>
</dbReference>
<evidence type="ECO:0000313" key="4">
    <source>
        <dbReference type="EMBL" id="SKA81227.1"/>
    </source>
</evidence>
<accession>A0A1T4WVS0</accession>
<dbReference type="Pfam" id="PF05448">
    <property type="entry name" value="AXE1"/>
    <property type="match status" value="1"/>
</dbReference>
<dbReference type="PANTHER" id="PTHR40111:SF1">
    <property type="entry name" value="CEPHALOSPORIN-C DEACETYLASE"/>
    <property type="match status" value="1"/>
</dbReference>
<name>A0A1T4WVS0_9FIRM</name>
<evidence type="ECO:0000259" key="3">
    <source>
        <dbReference type="Pfam" id="PF05448"/>
    </source>
</evidence>
<feature type="active site" description="Charge relay system" evidence="1">
    <location>
        <position position="302"/>
    </location>
</feature>
<dbReference type="Gene3D" id="3.40.50.1820">
    <property type="entry name" value="alpha/beta hydrolase"/>
    <property type="match status" value="1"/>
</dbReference>
<dbReference type="GO" id="GO:0052689">
    <property type="term" value="F:carboxylic ester hydrolase activity"/>
    <property type="evidence" value="ECO:0007669"/>
    <property type="project" value="TreeGrafter"/>
</dbReference>
<protein>
    <submittedName>
        <fullName evidence="4">Cephalosporin-C deacetylase</fullName>
    </submittedName>
</protein>
<proteinExistence type="predicted"/>
<dbReference type="Proteomes" id="UP000190286">
    <property type="component" value="Unassembled WGS sequence"/>
</dbReference>
<dbReference type="STRING" id="745368.SAMN02745178_01076"/>
<dbReference type="InterPro" id="IPR039069">
    <property type="entry name" value="CE7"/>
</dbReference>
<gene>
    <name evidence="4" type="ORF">SAMN02745178_01076</name>
</gene>
<evidence type="ECO:0000256" key="1">
    <source>
        <dbReference type="PIRSR" id="PIRSR639069-1"/>
    </source>
</evidence>
<dbReference type="GeneID" id="93337553"/>
<dbReference type="PANTHER" id="PTHR40111">
    <property type="entry name" value="CEPHALOSPORIN-C DEACETYLASE"/>
    <property type="match status" value="1"/>
</dbReference>
<evidence type="ECO:0000313" key="5">
    <source>
        <dbReference type="Proteomes" id="UP000190286"/>
    </source>
</evidence>
<dbReference type="EMBL" id="FUYF01000004">
    <property type="protein sequence ID" value="SKA81227.1"/>
    <property type="molecule type" value="Genomic_DNA"/>
</dbReference>
<dbReference type="RefSeq" id="WP_078784067.1">
    <property type="nucleotide sequence ID" value="NZ_DBFADL010000048.1"/>
</dbReference>